<name>E1ZAY7_CHLVA</name>
<dbReference type="GO" id="GO:0006139">
    <property type="term" value="P:nucleobase-containing compound metabolic process"/>
    <property type="evidence" value="ECO:0007669"/>
    <property type="project" value="InterPro"/>
</dbReference>
<dbReference type="KEGG" id="cvr:CHLNCDRAFT_143460"/>
<dbReference type="CDD" id="cd06141">
    <property type="entry name" value="WRN_exo"/>
    <property type="match status" value="1"/>
</dbReference>
<feature type="compositionally biased region" description="Acidic residues" evidence="3">
    <location>
        <begin position="50"/>
        <end position="59"/>
    </location>
</feature>
<dbReference type="OrthoDB" id="552068at2759"/>
<protein>
    <recommendedName>
        <fullName evidence="4">3'-5' exonuclease domain-containing protein</fullName>
    </recommendedName>
</protein>
<feature type="compositionally biased region" description="Basic residues" evidence="3">
    <location>
        <begin position="73"/>
        <end position="82"/>
    </location>
</feature>
<evidence type="ECO:0000313" key="6">
    <source>
        <dbReference type="Proteomes" id="UP000008141"/>
    </source>
</evidence>
<feature type="region of interest" description="Disordered" evidence="3">
    <location>
        <begin position="26"/>
        <end position="105"/>
    </location>
</feature>
<dbReference type="EMBL" id="GL433840">
    <property type="protein sequence ID" value="EFN56933.1"/>
    <property type="molecule type" value="Genomic_DNA"/>
</dbReference>
<dbReference type="AlphaFoldDB" id="E1ZAY7"/>
<feature type="domain" description="3'-5' exonuclease" evidence="4">
    <location>
        <begin position="133"/>
        <end position="325"/>
    </location>
</feature>
<evidence type="ECO:0000256" key="2">
    <source>
        <dbReference type="ARBA" id="ARBA00022801"/>
    </source>
</evidence>
<reference evidence="5 6" key="1">
    <citation type="journal article" date="2010" name="Plant Cell">
        <title>The Chlorella variabilis NC64A genome reveals adaptation to photosymbiosis, coevolution with viruses, and cryptic sex.</title>
        <authorList>
            <person name="Blanc G."/>
            <person name="Duncan G."/>
            <person name="Agarkova I."/>
            <person name="Borodovsky M."/>
            <person name="Gurnon J."/>
            <person name="Kuo A."/>
            <person name="Lindquist E."/>
            <person name="Lucas S."/>
            <person name="Pangilinan J."/>
            <person name="Polle J."/>
            <person name="Salamov A."/>
            <person name="Terry A."/>
            <person name="Yamada T."/>
            <person name="Dunigan D.D."/>
            <person name="Grigoriev I.V."/>
            <person name="Claverie J.M."/>
            <person name="Van Etten J.L."/>
        </authorList>
    </citation>
    <scope>NUCLEOTIDE SEQUENCE [LARGE SCALE GENOMIC DNA]</scope>
    <source>
        <strain evidence="5 6">NC64A</strain>
    </source>
</reference>
<dbReference type="GO" id="GO:0008408">
    <property type="term" value="F:3'-5' exonuclease activity"/>
    <property type="evidence" value="ECO:0007669"/>
    <property type="project" value="InterPro"/>
</dbReference>
<dbReference type="GO" id="GO:0005737">
    <property type="term" value="C:cytoplasm"/>
    <property type="evidence" value="ECO:0007669"/>
    <property type="project" value="TreeGrafter"/>
</dbReference>
<dbReference type="SMART" id="SM00474">
    <property type="entry name" value="35EXOc"/>
    <property type="match status" value="1"/>
</dbReference>
<dbReference type="SUPFAM" id="SSF53098">
    <property type="entry name" value="Ribonuclease H-like"/>
    <property type="match status" value="1"/>
</dbReference>
<dbReference type="InterPro" id="IPR051132">
    <property type="entry name" value="3-5_Exonuclease_domain"/>
</dbReference>
<proteinExistence type="predicted"/>
<dbReference type="Pfam" id="PF01612">
    <property type="entry name" value="DNA_pol_A_exo1"/>
    <property type="match status" value="1"/>
</dbReference>
<keyword evidence="6" id="KW-1185">Reference proteome</keyword>
<dbReference type="InterPro" id="IPR036397">
    <property type="entry name" value="RNaseH_sf"/>
</dbReference>
<keyword evidence="1" id="KW-0540">Nuclease</keyword>
<evidence type="ECO:0000313" key="5">
    <source>
        <dbReference type="EMBL" id="EFN56933.1"/>
    </source>
</evidence>
<gene>
    <name evidence="5" type="ORF">CHLNCDRAFT_143460</name>
</gene>
<dbReference type="GO" id="GO:0003676">
    <property type="term" value="F:nucleic acid binding"/>
    <property type="evidence" value="ECO:0007669"/>
    <property type="project" value="InterPro"/>
</dbReference>
<feature type="compositionally biased region" description="Low complexity" evidence="3">
    <location>
        <begin position="63"/>
        <end position="72"/>
    </location>
</feature>
<dbReference type="PANTHER" id="PTHR13620:SF104">
    <property type="entry name" value="EXONUCLEASE 3'-5' DOMAIN-CONTAINING PROTEIN 2"/>
    <property type="match status" value="1"/>
</dbReference>
<dbReference type="STRING" id="554065.E1ZAY7"/>
<dbReference type="InterPro" id="IPR002562">
    <property type="entry name" value="3'-5'_exonuclease_dom"/>
</dbReference>
<dbReference type="GO" id="GO:0005634">
    <property type="term" value="C:nucleus"/>
    <property type="evidence" value="ECO:0007669"/>
    <property type="project" value="TreeGrafter"/>
</dbReference>
<keyword evidence="2" id="KW-0378">Hydrolase</keyword>
<feature type="compositionally biased region" description="Pro residues" evidence="3">
    <location>
        <begin position="92"/>
        <end position="102"/>
    </location>
</feature>
<accession>E1ZAY7</accession>
<dbReference type="GeneID" id="17356427"/>
<dbReference type="RefSeq" id="XP_005849035.1">
    <property type="nucleotide sequence ID" value="XM_005848973.1"/>
</dbReference>
<dbReference type="InParanoid" id="E1ZAY7"/>
<evidence type="ECO:0000256" key="3">
    <source>
        <dbReference type="SAM" id="MobiDB-lite"/>
    </source>
</evidence>
<dbReference type="InterPro" id="IPR012337">
    <property type="entry name" value="RNaseH-like_sf"/>
</dbReference>
<dbReference type="Proteomes" id="UP000008141">
    <property type="component" value="Unassembled WGS sequence"/>
</dbReference>
<dbReference type="PANTHER" id="PTHR13620">
    <property type="entry name" value="3-5 EXONUCLEASE"/>
    <property type="match status" value="1"/>
</dbReference>
<organism evidence="6">
    <name type="scientific">Chlorella variabilis</name>
    <name type="common">Green alga</name>
    <dbReference type="NCBI Taxonomy" id="554065"/>
    <lineage>
        <taxon>Eukaryota</taxon>
        <taxon>Viridiplantae</taxon>
        <taxon>Chlorophyta</taxon>
        <taxon>core chlorophytes</taxon>
        <taxon>Trebouxiophyceae</taxon>
        <taxon>Chlorellales</taxon>
        <taxon>Chlorellaceae</taxon>
        <taxon>Chlorella clade</taxon>
        <taxon>Chlorella</taxon>
    </lineage>
</organism>
<evidence type="ECO:0000256" key="1">
    <source>
        <dbReference type="ARBA" id="ARBA00022722"/>
    </source>
</evidence>
<sequence length="328" mass="35622">MRGGKRIAWQPQPPTHQAVAAALTVATAEPQPPTPRRSSGRNCKRRAEWEVEVDAEPEPEPAVPLQAAAAPRQPRRRKKARRVVSLEEPEPEPAVPQPPTPPGLAAAAAHDAELRPAPCAGCPLYTLPGGVTVAVVSRQEHLAPALMLLRDSMPTPYIAIDLEWPSTDVPAYSHSFQGVALVQLASADTCVLVRTCLLGFPRELSNFLRDPSICFIGMHWGTQDADKMHDSFGWHHCDFHGGFVDAGTRSMARQAGYPRPGLKGMAESLFAIDLPKSKKARTYFWKRVTLSNWAAASLSGSQVRYAALDALFTFHIYEALAAAADANS</sequence>
<evidence type="ECO:0000259" key="4">
    <source>
        <dbReference type="SMART" id="SM00474"/>
    </source>
</evidence>
<dbReference type="Gene3D" id="3.30.420.10">
    <property type="entry name" value="Ribonuclease H-like superfamily/Ribonuclease H"/>
    <property type="match status" value="1"/>
</dbReference>